<feature type="compositionally biased region" description="Gly residues" evidence="14">
    <location>
        <begin position="1767"/>
        <end position="1778"/>
    </location>
</feature>
<evidence type="ECO:0000256" key="3">
    <source>
        <dbReference type="ARBA" id="ARBA00012513"/>
    </source>
</evidence>
<evidence type="ECO:0000256" key="5">
    <source>
        <dbReference type="ARBA" id="ARBA00022679"/>
    </source>
</evidence>
<protein>
    <recommendedName>
        <fullName evidence="3">non-specific serine/threonine protein kinase</fullName>
        <ecNumber evidence="3">2.7.11.1</ecNumber>
    </recommendedName>
</protein>
<dbReference type="GeneID" id="37026401"/>
<dbReference type="Pfam" id="PF02260">
    <property type="entry name" value="FATC"/>
    <property type="match status" value="1"/>
</dbReference>
<dbReference type="Pfam" id="PF08064">
    <property type="entry name" value="UME"/>
    <property type="match status" value="1"/>
</dbReference>
<evidence type="ECO:0000313" key="18">
    <source>
        <dbReference type="EMBL" id="PWN25410.1"/>
    </source>
</evidence>
<dbReference type="Gene3D" id="1.25.10.10">
    <property type="entry name" value="Leucine-rich Repeat Variant"/>
    <property type="match status" value="1"/>
</dbReference>
<dbReference type="RefSeq" id="XP_025360022.1">
    <property type="nucleotide sequence ID" value="XM_025504578.1"/>
</dbReference>
<feature type="compositionally biased region" description="Low complexity" evidence="14">
    <location>
        <begin position="1785"/>
        <end position="1794"/>
    </location>
</feature>
<dbReference type="SUPFAM" id="SSF48371">
    <property type="entry name" value="ARM repeat"/>
    <property type="match status" value="1"/>
</dbReference>
<comment type="catalytic activity">
    <reaction evidence="12">
        <text>L-threonyl-[protein] + ATP = O-phospho-L-threonyl-[protein] + ADP + H(+)</text>
        <dbReference type="Rhea" id="RHEA:46608"/>
        <dbReference type="Rhea" id="RHEA-COMP:11060"/>
        <dbReference type="Rhea" id="RHEA-COMP:11605"/>
        <dbReference type="ChEBI" id="CHEBI:15378"/>
        <dbReference type="ChEBI" id="CHEBI:30013"/>
        <dbReference type="ChEBI" id="CHEBI:30616"/>
        <dbReference type="ChEBI" id="CHEBI:61977"/>
        <dbReference type="ChEBI" id="CHEBI:456216"/>
        <dbReference type="EC" id="2.7.11.1"/>
    </reaction>
</comment>
<accession>A0A316UJL6</accession>
<dbReference type="STRING" id="1569628.A0A316UJL6"/>
<keyword evidence="4" id="KW-0723">Serine/threonine-protein kinase</keyword>
<feature type="domain" description="FATC" evidence="17">
    <location>
        <begin position="1846"/>
        <end position="1878"/>
    </location>
</feature>
<evidence type="ECO:0000259" key="17">
    <source>
        <dbReference type="PROSITE" id="PS51190"/>
    </source>
</evidence>
<dbReference type="PROSITE" id="PS51189">
    <property type="entry name" value="FAT"/>
    <property type="match status" value="1"/>
</dbReference>
<dbReference type="Pfam" id="PF02259">
    <property type="entry name" value="FAT"/>
    <property type="match status" value="1"/>
</dbReference>
<evidence type="ECO:0000256" key="6">
    <source>
        <dbReference type="ARBA" id="ARBA00022741"/>
    </source>
</evidence>
<evidence type="ECO:0000256" key="2">
    <source>
        <dbReference type="ARBA" id="ARBA00010769"/>
    </source>
</evidence>
<comment type="catalytic activity">
    <reaction evidence="13">
        <text>L-seryl-[protein] + ATP = O-phospho-L-seryl-[protein] + ADP + H(+)</text>
        <dbReference type="Rhea" id="RHEA:17989"/>
        <dbReference type="Rhea" id="RHEA-COMP:9863"/>
        <dbReference type="Rhea" id="RHEA-COMP:11604"/>
        <dbReference type="ChEBI" id="CHEBI:15378"/>
        <dbReference type="ChEBI" id="CHEBI:29999"/>
        <dbReference type="ChEBI" id="CHEBI:30616"/>
        <dbReference type="ChEBI" id="CHEBI:83421"/>
        <dbReference type="ChEBI" id="CHEBI:456216"/>
        <dbReference type="EC" id="2.7.11.1"/>
    </reaction>
</comment>
<dbReference type="InterPro" id="IPR056802">
    <property type="entry name" value="ATR-like_M-HEAT"/>
</dbReference>
<dbReference type="EMBL" id="KZ819676">
    <property type="protein sequence ID" value="PWN25410.1"/>
    <property type="molecule type" value="Genomic_DNA"/>
</dbReference>
<evidence type="ECO:0000256" key="1">
    <source>
        <dbReference type="ARBA" id="ARBA00004123"/>
    </source>
</evidence>
<dbReference type="CDD" id="cd00892">
    <property type="entry name" value="PIKKc_ATR"/>
    <property type="match status" value="1"/>
</dbReference>
<keyword evidence="8" id="KW-0418">Kinase</keyword>
<dbReference type="InterPro" id="IPR012993">
    <property type="entry name" value="UME"/>
</dbReference>
<dbReference type="InterPro" id="IPR014009">
    <property type="entry name" value="PIK_FAT"/>
</dbReference>
<evidence type="ECO:0000256" key="10">
    <source>
        <dbReference type="ARBA" id="ARBA00023204"/>
    </source>
</evidence>
<dbReference type="InterPro" id="IPR003151">
    <property type="entry name" value="PIK-rel_kinase_FAT"/>
</dbReference>
<evidence type="ECO:0000256" key="7">
    <source>
        <dbReference type="ARBA" id="ARBA00022763"/>
    </source>
</evidence>
<evidence type="ECO:0000259" key="16">
    <source>
        <dbReference type="PROSITE" id="PS51189"/>
    </source>
</evidence>
<dbReference type="SMART" id="SM01343">
    <property type="entry name" value="FATC"/>
    <property type="match status" value="1"/>
</dbReference>
<dbReference type="InterPro" id="IPR011009">
    <property type="entry name" value="Kinase-like_dom_sf"/>
</dbReference>
<feature type="region of interest" description="Disordered" evidence="14">
    <location>
        <begin position="281"/>
        <end position="302"/>
    </location>
</feature>
<dbReference type="PROSITE" id="PS50290">
    <property type="entry name" value="PI3_4_KINASE_3"/>
    <property type="match status" value="1"/>
</dbReference>
<dbReference type="Gene3D" id="1.25.40.10">
    <property type="entry name" value="Tetratricopeptide repeat domain"/>
    <property type="match status" value="1"/>
</dbReference>
<organism evidence="18 19">
    <name type="scientific">Jaminaea rosea</name>
    <dbReference type="NCBI Taxonomy" id="1569628"/>
    <lineage>
        <taxon>Eukaryota</taxon>
        <taxon>Fungi</taxon>
        <taxon>Dikarya</taxon>
        <taxon>Basidiomycota</taxon>
        <taxon>Ustilaginomycotina</taxon>
        <taxon>Exobasidiomycetes</taxon>
        <taxon>Microstromatales</taxon>
        <taxon>Microstromatales incertae sedis</taxon>
        <taxon>Jaminaea</taxon>
    </lineage>
</organism>
<dbReference type="PROSITE" id="PS51190">
    <property type="entry name" value="FATC"/>
    <property type="match status" value="1"/>
</dbReference>
<proteinExistence type="inferred from homology"/>
<dbReference type="SUPFAM" id="SSF48452">
    <property type="entry name" value="TPR-like"/>
    <property type="match status" value="1"/>
</dbReference>
<evidence type="ECO:0000256" key="8">
    <source>
        <dbReference type="ARBA" id="ARBA00022777"/>
    </source>
</evidence>
<dbReference type="GO" id="GO:0005524">
    <property type="term" value="F:ATP binding"/>
    <property type="evidence" value="ECO:0007669"/>
    <property type="project" value="UniProtKB-KW"/>
</dbReference>
<keyword evidence="6" id="KW-0547">Nucleotide-binding</keyword>
<dbReference type="GO" id="GO:0005634">
    <property type="term" value="C:nucleus"/>
    <property type="evidence" value="ECO:0007669"/>
    <property type="project" value="UniProtKB-SubCell"/>
</dbReference>
<dbReference type="InterPro" id="IPR036940">
    <property type="entry name" value="PI3/4_kinase_cat_sf"/>
</dbReference>
<dbReference type="SUPFAM" id="SSF56112">
    <property type="entry name" value="Protein kinase-like (PK-like)"/>
    <property type="match status" value="1"/>
</dbReference>
<dbReference type="PROSITE" id="PS00916">
    <property type="entry name" value="PI3_4_KINASE_2"/>
    <property type="match status" value="1"/>
</dbReference>
<dbReference type="OrthoDB" id="381190at2759"/>
<dbReference type="InterPro" id="IPR057564">
    <property type="entry name" value="HEAT_ATR"/>
</dbReference>
<dbReference type="InterPro" id="IPR050517">
    <property type="entry name" value="DDR_Repair_Kinase"/>
</dbReference>
<dbReference type="InterPro" id="IPR011990">
    <property type="entry name" value="TPR-like_helical_dom_sf"/>
</dbReference>
<dbReference type="GO" id="GO:0006281">
    <property type="term" value="P:DNA repair"/>
    <property type="evidence" value="ECO:0007669"/>
    <property type="project" value="UniProtKB-KW"/>
</dbReference>
<dbReference type="SMART" id="SM00146">
    <property type="entry name" value="PI3Kc"/>
    <property type="match status" value="1"/>
</dbReference>
<evidence type="ECO:0000256" key="11">
    <source>
        <dbReference type="ARBA" id="ARBA00023242"/>
    </source>
</evidence>
<dbReference type="Gene3D" id="3.30.1010.10">
    <property type="entry name" value="Phosphatidylinositol 3-kinase Catalytic Subunit, Chain A, domain 4"/>
    <property type="match status" value="1"/>
</dbReference>
<feature type="region of interest" description="Disordered" evidence="14">
    <location>
        <begin position="1767"/>
        <end position="1798"/>
    </location>
</feature>
<dbReference type="EC" id="2.7.11.1" evidence="3"/>
<evidence type="ECO:0000256" key="9">
    <source>
        <dbReference type="ARBA" id="ARBA00022840"/>
    </source>
</evidence>
<dbReference type="Pfam" id="PF25030">
    <property type="entry name" value="M-HEAT_ATR"/>
    <property type="match status" value="1"/>
</dbReference>
<reference evidence="18 19" key="1">
    <citation type="journal article" date="2018" name="Mol. Biol. Evol.">
        <title>Broad Genomic Sampling Reveals a Smut Pathogenic Ancestry of the Fungal Clade Ustilaginomycotina.</title>
        <authorList>
            <person name="Kijpornyongpan T."/>
            <person name="Mondo S.J."/>
            <person name="Barry K."/>
            <person name="Sandor L."/>
            <person name="Lee J."/>
            <person name="Lipzen A."/>
            <person name="Pangilinan J."/>
            <person name="LaButti K."/>
            <person name="Hainaut M."/>
            <person name="Henrissat B."/>
            <person name="Grigoriev I.V."/>
            <person name="Spatafora J.W."/>
            <person name="Aime M.C."/>
        </authorList>
    </citation>
    <scope>NUCLEOTIDE SEQUENCE [LARGE SCALE GENOMIC DNA]</scope>
    <source>
        <strain evidence="18 19">MCA 5214</strain>
    </source>
</reference>
<evidence type="ECO:0000256" key="4">
    <source>
        <dbReference type="ARBA" id="ARBA00022527"/>
    </source>
</evidence>
<comment type="similarity">
    <text evidence="2">Belongs to the PI3/PI4-kinase family. ATM subfamily.</text>
</comment>
<dbReference type="InterPro" id="IPR000403">
    <property type="entry name" value="PI3/4_kinase_cat_dom"/>
</dbReference>
<keyword evidence="19" id="KW-1185">Reference proteome</keyword>
<evidence type="ECO:0000256" key="13">
    <source>
        <dbReference type="ARBA" id="ARBA00048679"/>
    </source>
</evidence>
<name>A0A316UJL6_9BASI</name>
<dbReference type="InterPro" id="IPR016024">
    <property type="entry name" value="ARM-type_fold"/>
</dbReference>
<dbReference type="Pfam" id="PF00454">
    <property type="entry name" value="PI3_PI4_kinase"/>
    <property type="match status" value="1"/>
</dbReference>
<dbReference type="InterPro" id="IPR018936">
    <property type="entry name" value="PI3/4_kinase_CS"/>
</dbReference>
<evidence type="ECO:0000259" key="15">
    <source>
        <dbReference type="PROSITE" id="PS50290"/>
    </source>
</evidence>
<dbReference type="Proteomes" id="UP000245884">
    <property type="component" value="Unassembled WGS sequence"/>
</dbReference>
<dbReference type="GO" id="GO:0000723">
    <property type="term" value="P:telomere maintenance"/>
    <property type="evidence" value="ECO:0007669"/>
    <property type="project" value="TreeGrafter"/>
</dbReference>
<comment type="subcellular location">
    <subcellularLocation>
        <location evidence="1">Nucleus</location>
    </subcellularLocation>
</comment>
<evidence type="ECO:0000256" key="12">
    <source>
        <dbReference type="ARBA" id="ARBA00047899"/>
    </source>
</evidence>
<keyword evidence="7" id="KW-0227">DNA damage</keyword>
<keyword evidence="5" id="KW-0808">Transferase</keyword>
<sequence length="1878" mass="208889">MTSAVEAALQATFPHQAREIRLAAGRLAFAYVARHCRIELGDEAVRPLRARLSAVLSLHRRCLEPTSRIKTRETTIISLGGLGKLKAEEVQREALLALVLELNGTVLLQSCAYLQITGLAAYHRCSTYALLSPHFAAISPPIVERMTSAPGLFLEVLQLTNQNQAKFLQATIAYTLPVIIASKNIKALNLMVSALGTTVPKLCLEQAPAILKNYLLLQPDQRDRNIATYLDTIKRASDHDVALRQLYRSYNGEILGHLTATLGDPERRKVAIEGLRHIEHTLKTQPPSSASNSSPADASRRPKALGSDLSAFLKDEILGILAWLNDDLMSVNGKKSPSFKAMVARSIGVFIDIVGQNISLVAPQIMATLSSTLQVPELRLATLQSWQTFMTTLKYEEAGGFIGQTAAALLSVWTQFTGQEKKVAKEILRYLVVDNAREMRDHIEEIPNLDCLANEMPEVCRKVRSSRESWTPEKQLSQILDRVTDENTSISLTSLRELHGFLADQQAFIQQAASGSVFAPIIGKLVAALLNTMRRSEEMQVEVRDLCLECLGKLGAVDPDRLDMASDDSPHKLLQNFEDREETIDFAVHLIRDILVSAFRASSDTKHQAALAYAIQELLAFCGFTPLLLKPTGRAIAVKVRQRWQELPASVVETVAPLLNSKYSITHGPPTEHPKPFYIHSTSYRDWIEIWANHLMQGAKGGDAQRIFGIFRVLLRHHDLDITQHILPHAVLHNLISGTDTQRQELREEFVSVLTDQVDPTTEYSSDRRLLCAQTVFALMDHLSAWLRLKRQERARQPTRQQRREAAAGNGVDEAHANVQSVLDSISQELMARASLQCRAYARSLLNFELRIRELREAGKEDRDLQTYYEQLHVIYADIDEPDGMEGISTRIISPSLEHQIREHETTGRWTSAQSCWEVQIQGDPGEAANHVGLVRCLRNLGHYDTMRTHVRGALSLNPQWEDMLAPFAIEGACILGDWDEARELLDRRPRDGDDSPQAATARVLLEMSSGEESTAFEPVLRSAFRQLGKPILAAGRNSYPQVYESILHLHILSEVGMIREASASGSKASMSKLQSRLQARLDATLPSFRIREPLLSVRRTAFSISRSADDRAVADAWISTCKIARKAKHTQTAYSAVLQARVSGAPFAFVQTAKLLASSDQPHAAIQELSNALQNLQPAFEASNASVIDLTAEDANSPAATFDRRAFANAHLLRARLCEETGRFANNDIIERYKKCTEIEKNSEKMHYYLGRFYDAKEVGNSLTMKAHVCRQFLKSAYAGTKYFYRTIPRVLTIWLDSGDDPWLLKMGAKGGTNKMDRQAEGYERMQAFEIINSNVNTARGKVAPYQWLAVLPQLVSRIPHKNDYVWAILRHIIAGVVKSYTPQAMWGIIAAFHSSDNLRRKRALDIVQLARTNDNARTIDSSQRLASELLNLCNHPAPKNSTAFDMQRDFPRLADLASCNLILPLQSSMTVNLPADNELRQDHLPFPVDLPRINGWDSQIEIMNSLQKPRKIVAYGSDGGRYAFLCKPKDDLRKDARLMEFDAMINKLLQASSDSRKRRLLVRTYGVVQLNEECGLIEWVPNTVGLRNILIKLYGARRIPLYDGTVRVNMDEARQAGRNSGKIFEDKVLCNYPPVFHEWFVSTFPEPAAWLKARHAFARTCAVMSMVGWVLGLGDRHGENILFDSMSGDTVHVDLNCLFEKGATFEIPETVPFRLTQNLVDAMGVCGYEGVFRRAAEITMGILRSNKDSLTSVLEAMVHDPLVEWGGGASQGGGGHHTTSRKAPQQAAASTSAGGGRLDPRVLAARQALDPVGRKLDGCHRPAGINPAAAAAAQMTGGPGSWSLPQSTPNLVDLLIREATSSSNLARVYVGWASWL</sequence>
<feature type="domain" description="PI3K/PI4K catalytic" evidence="15">
    <location>
        <begin position="1498"/>
        <end position="1808"/>
    </location>
</feature>
<keyword evidence="10" id="KW-0234">DNA repair</keyword>
<dbReference type="GO" id="GO:0000077">
    <property type="term" value="P:DNA damage checkpoint signaling"/>
    <property type="evidence" value="ECO:0007669"/>
    <property type="project" value="TreeGrafter"/>
</dbReference>
<keyword evidence="9" id="KW-0067">ATP-binding</keyword>
<dbReference type="Pfam" id="PF23593">
    <property type="entry name" value="HEAT_ATR"/>
    <property type="match status" value="1"/>
</dbReference>
<dbReference type="PANTHER" id="PTHR11139">
    <property type="entry name" value="ATAXIA TELANGIECTASIA MUTATED ATM -RELATED"/>
    <property type="match status" value="1"/>
</dbReference>
<dbReference type="PANTHER" id="PTHR11139:SF125">
    <property type="entry name" value="SERINE_THREONINE-PROTEIN KINASE MEC1"/>
    <property type="match status" value="1"/>
</dbReference>
<dbReference type="SMART" id="SM00802">
    <property type="entry name" value="UME"/>
    <property type="match status" value="1"/>
</dbReference>
<dbReference type="Gene3D" id="1.10.1070.11">
    <property type="entry name" value="Phosphatidylinositol 3-/4-kinase, catalytic domain"/>
    <property type="match status" value="1"/>
</dbReference>
<dbReference type="GO" id="GO:0005694">
    <property type="term" value="C:chromosome"/>
    <property type="evidence" value="ECO:0007669"/>
    <property type="project" value="TreeGrafter"/>
</dbReference>
<feature type="domain" description="FAT" evidence="16">
    <location>
        <begin position="830"/>
        <end position="1396"/>
    </location>
</feature>
<evidence type="ECO:0000256" key="14">
    <source>
        <dbReference type="SAM" id="MobiDB-lite"/>
    </source>
</evidence>
<dbReference type="InterPro" id="IPR003152">
    <property type="entry name" value="FATC_dom"/>
</dbReference>
<feature type="compositionally biased region" description="Low complexity" evidence="14">
    <location>
        <begin position="286"/>
        <end position="297"/>
    </location>
</feature>
<gene>
    <name evidence="18" type="ORF">BDZ90DRAFT_223445</name>
</gene>
<dbReference type="GO" id="GO:0004674">
    <property type="term" value="F:protein serine/threonine kinase activity"/>
    <property type="evidence" value="ECO:0007669"/>
    <property type="project" value="UniProtKB-KW"/>
</dbReference>
<keyword evidence="11" id="KW-0539">Nucleus</keyword>
<dbReference type="InterPro" id="IPR011989">
    <property type="entry name" value="ARM-like"/>
</dbReference>
<evidence type="ECO:0000313" key="19">
    <source>
        <dbReference type="Proteomes" id="UP000245884"/>
    </source>
</evidence>